<evidence type="ECO:0000259" key="1">
    <source>
        <dbReference type="Pfam" id="PF00080"/>
    </source>
</evidence>
<gene>
    <name evidence="2" type="ORF">PGTG_07832</name>
</gene>
<evidence type="ECO:0000313" key="3">
    <source>
        <dbReference type="Proteomes" id="UP000008783"/>
    </source>
</evidence>
<dbReference type="KEGG" id="pgr:PGTG_07832"/>
<dbReference type="GO" id="GO:0019430">
    <property type="term" value="P:removal of superoxide radicals"/>
    <property type="evidence" value="ECO:0000318"/>
    <property type="project" value="GO_Central"/>
</dbReference>
<feature type="domain" description="Superoxide dismutase copper/zinc binding" evidence="1">
    <location>
        <begin position="185"/>
        <end position="306"/>
    </location>
</feature>
<dbReference type="RefSeq" id="XP_003326002.2">
    <property type="nucleotide sequence ID" value="XM_003325954.2"/>
</dbReference>
<dbReference type="Proteomes" id="UP000008783">
    <property type="component" value="Unassembled WGS sequence"/>
</dbReference>
<dbReference type="GeneID" id="10532964"/>
<proteinExistence type="predicted"/>
<evidence type="ECO:0000313" key="2">
    <source>
        <dbReference type="EMBL" id="EFP81583.2"/>
    </source>
</evidence>
<dbReference type="HOGENOM" id="CLU_880383_0_0_1"/>
<reference evidence="3" key="2">
    <citation type="journal article" date="2011" name="Proc. Natl. Acad. Sci. U.S.A.">
        <title>Obligate biotrophy features unraveled by the genomic analysis of rust fungi.</title>
        <authorList>
            <person name="Duplessis S."/>
            <person name="Cuomo C.A."/>
            <person name="Lin Y.-C."/>
            <person name="Aerts A."/>
            <person name="Tisserant E."/>
            <person name="Veneault-Fourrey C."/>
            <person name="Joly D.L."/>
            <person name="Hacquard S."/>
            <person name="Amselem J."/>
            <person name="Cantarel B.L."/>
            <person name="Chiu R."/>
            <person name="Coutinho P.M."/>
            <person name="Feau N."/>
            <person name="Field M."/>
            <person name="Frey P."/>
            <person name="Gelhaye E."/>
            <person name="Goldberg J."/>
            <person name="Grabherr M.G."/>
            <person name="Kodira C.D."/>
            <person name="Kohler A."/>
            <person name="Kuees U."/>
            <person name="Lindquist E.A."/>
            <person name="Lucas S.M."/>
            <person name="Mago R."/>
            <person name="Mauceli E."/>
            <person name="Morin E."/>
            <person name="Murat C."/>
            <person name="Pangilinan J.L."/>
            <person name="Park R."/>
            <person name="Pearson M."/>
            <person name="Quesneville H."/>
            <person name="Rouhier N."/>
            <person name="Sakthikumar S."/>
            <person name="Salamov A.A."/>
            <person name="Schmutz J."/>
            <person name="Selles B."/>
            <person name="Shapiro H."/>
            <person name="Tanguay P."/>
            <person name="Tuskan G.A."/>
            <person name="Henrissat B."/>
            <person name="Van de Peer Y."/>
            <person name="Rouze P."/>
            <person name="Ellis J.G."/>
            <person name="Dodds P.N."/>
            <person name="Schein J.E."/>
            <person name="Zhong S."/>
            <person name="Hamelin R.C."/>
            <person name="Grigoriev I.V."/>
            <person name="Szabo L.J."/>
            <person name="Martin F."/>
        </authorList>
    </citation>
    <scope>NUCLEOTIDE SEQUENCE [LARGE SCALE GENOMIC DNA]</scope>
    <source>
        <strain evidence="3">CRL 75-36-700-3 / race SCCL</strain>
    </source>
</reference>
<dbReference type="EMBL" id="DS178279">
    <property type="protein sequence ID" value="EFP81583.2"/>
    <property type="molecule type" value="Genomic_DNA"/>
</dbReference>
<dbReference type="InterPro" id="IPR036423">
    <property type="entry name" value="SOD-like_Cu/Zn_dom_sf"/>
</dbReference>
<dbReference type="InterPro" id="IPR024134">
    <property type="entry name" value="SOD_Cu/Zn_/chaperone"/>
</dbReference>
<dbReference type="Gene3D" id="2.60.40.200">
    <property type="entry name" value="Superoxide dismutase, copper/zinc binding domain"/>
    <property type="match status" value="1"/>
</dbReference>
<protein>
    <recommendedName>
        <fullName evidence="1">Superoxide dismutase copper/zinc binding domain-containing protein</fullName>
    </recommendedName>
</protein>
<dbReference type="FunFam" id="2.60.40.200:FF:000015">
    <property type="entry name" value="Copper/zinc superoxide dismutase"/>
    <property type="match status" value="1"/>
</dbReference>
<reference key="1">
    <citation type="submission" date="2007-01" db="EMBL/GenBank/DDBJ databases">
        <title>The Genome Sequence of Puccinia graminis f. sp. tritici Strain CRL 75-36-700-3.</title>
        <authorList>
            <consortium name="The Broad Institute Genome Sequencing Platform"/>
            <person name="Birren B."/>
            <person name="Lander E."/>
            <person name="Galagan J."/>
            <person name="Nusbaum C."/>
            <person name="Devon K."/>
            <person name="Cuomo C."/>
            <person name="Jaffe D."/>
            <person name="Butler J."/>
            <person name="Alvarez P."/>
            <person name="Gnerre S."/>
            <person name="Grabherr M."/>
            <person name="Mauceli E."/>
            <person name="Brockman W."/>
            <person name="Young S."/>
            <person name="LaButti K."/>
            <person name="Sykes S."/>
            <person name="DeCaprio D."/>
            <person name="Crawford M."/>
            <person name="Koehrsen M."/>
            <person name="Engels R."/>
            <person name="Montgomery P."/>
            <person name="Pearson M."/>
            <person name="Howarth C."/>
            <person name="Larson L."/>
            <person name="White J."/>
            <person name="Zeng Q."/>
            <person name="Kodira C."/>
            <person name="Yandava C."/>
            <person name="Alvarado L."/>
            <person name="O'Leary S."/>
            <person name="Szabo L."/>
            <person name="Dean R."/>
            <person name="Schein J."/>
        </authorList>
    </citation>
    <scope>NUCLEOTIDE SEQUENCE</scope>
    <source>
        <strain>CRL 75-36-700-3</strain>
    </source>
</reference>
<dbReference type="SUPFAM" id="SSF49329">
    <property type="entry name" value="Cu,Zn superoxide dismutase-like"/>
    <property type="match status" value="1"/>
</dbReference>
<dbReference type="InParanoid" id="E3KB70"/>
<sequence>MNLGCLRRAEKAFQMTANSKGYSNRANSVIRYSGGRGEYILMFAELEEVVFRETDKWGQFFVTLGQVAKPVSKVDTETITCVLCPLCMVELKNPILCGASKSAGNSNVDSTRWPLGYQTRADISHCTMGVFLHQRSVSGLSLLLLTFACVPAIVRAPTPKPAPKPQPTPACSQASVQITGIYGITGSATFKPTTKSPKGIDVSISVTGLRQQQHTYHIHINAADISNCNSAGKNYDPTNLKKLNNCPGGRIENQNKCEVGDLSGKGGFLAPDQAGATVSKAYTDTILQFSDIKGRSLVIHDAKGDFIACGNVVCQP</sequence>
<accession>E3KB70</accession>
<dbReference type="STRING" id="418459.E3KB70"/>
<dbReference type="InterPro" id="IPR001424">
    <property type="entry name" value="SOD_Cu_Zn_dom"/>
</dbReference>
<organism evidence="2 3">
    <name type="scientific">Puccinia graminis f. sp. tritici (strain CRL 75-36-700-3 / race SCCL)</name>
    <name type="common">Black stem rust fungus</name>
    <dbReference type="NCBI Taxonomy" id="418459"/>
    <lineage>
        <taxon>Eukaryota</taxon>
        <taxon>Fungi</taxon>
        <taxon>Dikarya</taxon>
        <taxon>Basidiomycota</taxon>
        <taxon>Pucciniomycotina</taxon>
        <taxon>Pucciniomycetes</taxon>
        <taxon>Pucciniales</taxon>
        <taxon>Pucciniaceae</taxon>
        <taxon>Puccinia</taxon>
    </lineage>
</organism>
<keyword evidence="3" id="KW-1185">Reference proteome</keyword>
<dbReference type="AlphaFoldDB" id="E3KB70"/>
<dbReference type="OrthoDB" id="159229at2759"/>
<name>E3KB70_PUCGT</name>
<dbReference type="GO" id="GO:0005507">
    <property type="term" value="F:copper ion binding"/>
    <property type="evidence" value="ECO:0000318"/>
    <property type="project" value="GO_Central"/>
</dbReference>
<dbReference type="GO" id="GO:0004784">
    <property type="term" value="F:superoxide dismutase activity"/>
    <property type="evidence" value="ECO:0000318"/>
    <property type="project" value="GO_Central"/>
</dbReference>
<dbReference type="Pfam" id="PF00080">
    <property type="entry name" value="Sod_Cu"/>
    <property type="match status" value="1"/>
</dbReference>
<dbReference type="PANTHER" id="PTHR10003">
    <property type="entry name" value="SUPEROXIDE DISMUTASE CU-ZN -RELATED"/>
    <property type="match status" value="1"/>
</dbReference>
<dbReference type="VEuPathDB" id="FungiDB:PGTG_07832"/>